<organism evidence="1 2">
    <name type="scientific">Gimesia alba</name>
    <dbReference type="NCBI Taxonomy" id="2527973"/>
    <lineage>
        <taxon>Bacteria</taxon>
        <taxon>Pseudomonadati</taxon>
        <taxon>Planctomycetota</taxon>
        <taxon>Planctomycetia</taxon>
        <taxon>Planctomycetales</taxon>
        <taxon>Planctomycetaceae</taxon>
        <taxon>Gimesia</taxon>
    </lineage>
</organism>
<gene>
    <name evidence="1" type="ORF">Pan241w_56090</name>
</gene>
<dbReference type="Proteomes" id="UP000317171">
    <property type="component" value="Chromosome"/>
</dbReference>
<name>A0A517RNQ8_9PLAN</name>
<dbReference type="KEGG" id="gaz:Pan241w_56090"/>
<dbReference type="EMBL" id="CP036269">
    <property type="protein sequence ID" value="QDT45484.1"/>
    <property type="molecule type" value="Genomic_DNA"/>
</dbReference>
<keyword evidence="2" id="KW-1185">Reference proteome</keyword>
<dbReference type="AlphaFoldDB" id="A0A517RNQ8"/>
<sequence length="72" mass="8212">MLYAYTAYDFPSQRNLLFIIEKVDFDYVSDKTQFLPLSSRKPRTKAAFTQATDFTTVKIGIQGSHKKTGMAL</sequence>
<protein>
    <submittedName>
        <fullName evidence="1">Uncharacterized protein</fullName>
    </submittedName>
</protein>
<accession>A0A517RNQ8</accession>
<evidence type="ECO:0000313" key="2">
    <source>
        <dbReference type="Proteomes" id="UP000317171"/>
    </source>
</evidence>
<reference evidence="1 2" key="1">
    <citation type="submission" date="2019-02" db="EMBL/GenBank/DDBJ databases">
        <title>Deep-cultivation of Planctomycetes and their phenomic and genomic characterization uncovers novel biology.</title>
        <authorList>
            <person name="Wiegand S."/>
            <person name="Jogler M."/>
            <person name="Boedeker C."/>
            <person name="Pinto D."/>
            <person name="Vollmers J."/>
            <person name="Rivas-Marin E."/>
            <person name="Kohn T."/>
            <person name="Peeters S.H."/>
            <person name="Heuer A."/>
            <person name="Rast P."/>
            <person name="Oberbeckmann S."/>
            <person name="Bunk B."/>
            <person name="Jeske O."/>
            <person name="Meyerdierks A."/>
            <person name="Storesund J.E."/>
            <person name="Kallscheuer N."/>
            <person name="Luecker S."/>
            <person name="Lage O.M."/>
            <person name="Pohl T."/>
            <person name="Merkel B.J."/>
            <person name="Hornburger P."/>
            <person name="Mueller R.-W."/>
            <person name="Bruemmer F."/>
            <person name="Labrenz M."/>
            <person name="Spormann A.M."/>
            <person name="Op den Camp H."/>
            <person name="Overmann J."/>
            <person name="Amann R."/>
            <person name="Jetten M.S.M."/>
            <person name="Mascher T."/>
            <person name="Medema M.H."/>
            <person name="Devos D.P."/>
            <person name="Kaster A.-K."/>
            <person name="Ovreas L."/>
            <person name="Rohde M."/>
            <person name="Galperin M.Y."/>
            <person name="Jogler C."/>
        </authorList>
    </citation>
    <scope>NUCLEOTIDE SEQUENCE [LARGE SCALE GENOMIC DNA]</scope>
    <source>
        <strain evidence="1 2">Pan241w</strain>
    </source>
</reference>
<evidence type="ECO:0000313" key="1">
    <source>
        <dbReference type="EMBL" id="QDT45484.1"/>
    </source>
</evidence>
<proteinExistence type="predicted"/>